<protein>
    <submittedName>
        <fullName evidence="2">Uncharacterized protein</fullName>
    </submittedName>
</protein>
<gene>
    <name evidence="2" type="ORF">SELMODRAFT_417594</name>
</gene>
<evidence type="ECO:0000313" key="2">
    <source>
        <dbReference type="EMBL" id="EFJ21175.1"/>
    </source>
</evidence>
<dbReference type="HOGENOM" id="CLU_1527719_0_0_1"/>
<dbReference type="STRING" id="88036.D8S2Y8"/>
<dbReference type="InParanoid" id="D8S2Y8"/>
<accession>D8S2Y8</accession>
<dbReference type="AlphaFoldDB" id="D8S2Y8"/>
<feature type="region of interest" description="Disordered" evidence="1">
    <location>
        <begin position="109"/>
        <end position="134"/>
    </location>
</feature>
<feature type="compositionally biased region" description="Low complexity" evidence="1">
    <location>
        <begin position="111"/>
        <end position="134"/>
    </location>
</feature>
<dbReference type="Gramene" id="EFJ21175">
    <property type="protein sequence ID" value="EFJ21175"/>
    <property type="gene ID" value="SELMODRAFT_417594"/>
</dbReference>
<organism evidence="3">
    <name type="scientific">Selaginella moellendorffii</name>
    <name type="common">Spikemoss</name>
    <dbReference type="NCBI Taxonomy" id="88036"/>
    <lineage>
        <taxon>Eukaryota</taxon>
        <taxon>Viridiplantae</taxon>
        <taxon>Streptophyta</taxon>
        <taxon>Embryophyta</taxon>
        <taxon>Tracheophyta</taxon>
        <taxon>Lycopodiopsida</taxon>
        <taxon>Selaginellales</taxon>
        <taxon>Selaginellaceae</taxon>
        <taxon>Selaginella</taxon>
    </lineage>
</organism>
<dbReference type="EMBL" id="GL377600">
    <property type="protein sequence ID" value="EFJ21175.1"/>
    <property type="molecule type" value="Genomic_DNA"/>
</dbReference>
<dbReference type="Proteomes" id="UP000001514">
    <property type="component" value="Unassembled WGS sequence"/>
</dbReference>
<proteinExistence type="predicted"/>
<keyword evidence="3" id="KW-1185">Reference proteome</keyword>
<dbReference type="eggNOG" id="KOG2605">
    <property type="taxonomic scope" value="Eukaryota"/>
</dbReference>
<reference evidence="2 3" key="1">
    <citation type="journal article" date="2011" name="Science">
        <title>The Selaginella genome identifies genetic changes associated with the evolution of vascular plants.</title>
        <authorList>
            <person name="Banks J.A."/>
            <person name="Nishiyama T."/>
            <person name="Hasebe M."/>
            <person name="Bowman J.L."/>
            <person name="Gribskov M."/>
            <person name="dePamphilis C."/>
            <person name="Albert V.A."/>
            <person name="Aono N."/>
            <person name="Aoyama T."/>
            <person name="Ambrose B.A."/>
            <person name="Ashton N.W."/>
            <person name="Axtell M.J."/>
            <person name="Barker E."/>
            <person name="Barker M.S."/>
            <person name="Bennetzen J.L."/>
            <person name="Bonawitz N.D."/>
            <person name="Chapple C."/>
            <person name="Cheng C."/>
            <person name="Correa L.G."/>
            <person name="Dacre M."/>
            <person name="DeBarry J."/>
            <person name="Dreyer I."/>
            <person name="Elias M."/>
            <person name="Engstrom E.M."/>
            <person name="Estelle M."/>
            <person name="Feng L."/>
            <person name="Finet C."/>
            <person name="Floyd S.K."/>
            <person name="Frommer W.B."/>
            <person name="Fujita T."/>
            <person name="Gramzow L."/>
            <person name="Gutensohn M."/>
            <person name="Harholt J."/>
            <person name="Hattori M."/>
            <person name="Heyl A."/>
            <person name="Hirai T."/>
            <person name="Hiwatashi Y."/>
            <person name="Ishikawa M."/>
            <person name="Iwata M."/>
            <person name="Karol K.G."/>
            <person name="Koehler B."/>
            <person name="Kolukisaoglu U."/>
            <person name="Kubo M."/>
            <person name="Kurata T."/>
            <person name="Lalonde S."/>
            <person name="Li K."/>
            <person name="Li Y."/>
            <person name="Litt A."/>
            <person name="Lyons E."/>
            <person name="Manning G."/>
            <person name="Maruyama T."/>
            <person name="Michael T.P."/>
            <person name="Mikami K."/>
            <person name="Miyazaki S."/>
            <person name="Morinaga S."/>
            <person name="Murata T."/>
            <person name="Mueller-Roeber B."/>
            <person name="Nelson D.R."/>
            <person name="Obara M."/>
            <person name="Oguri Y."/>
            <person name="Olmstead R.G."/>
            <person name="Onodera N."/>
            <person name="Petersen B.L."/>
            <person name="Pils B."/>
            <person name="Prigge M."/>
            <person name="Rensing S.A."/>
            <person name="Riano-Pachon D.M."/>
            <person name="Roberts A.W."/>
            <person name="Sato Y."/>
            <person name="Scheller H.V."/>
            <person name="Schulz B."/>
            <person name="Schulz C."/>
            <person name="Shakirov E.V."/>
            <person name="Shibagaki N."/>
            <person name="Shinohara N."/>
            <person name="Shippen D.E."/>
            <person name="Soerensen I."/>
            <person name="Sotooka R."/>
            <person name="Sugimoto N."/>
            <person name="Sugita M."/>
            <person name="Sumikawa N."/>
            <person name="Tanurdzic M."/>
            <person name="Theissen G."/>
            <person name="Ulvskov P."/>
            <person name="Wakazuki S."/>
            <person name="Weng J.K."/>
            <person name="Willats W.W."/>
            <person name="Wipf D."/>
            <person name="Wolf P.G."/>
            <person name="Yang L."/>
            <person name="Zimmer A.D."/>
            <person name="Zhu Q."/>
            <person name="Mitros T."/>
            <person name="Hellsten U."/>
            <person name="Loque D."/>
            <person name="Otillar R."/>
            <person name="Salamov A."/>
            <person name="Schmutz J."/>
            <person name="Shapiro H."/>
            <person name="Lindquist E."/>
            <person name="Lucas S."/>
            <person name="Rokhsar D."/>
            <person name="Grigoriev I.V."/>
        </authorList>
    </citation>
    <scope>NUCLEOTIDE SEQUENCE [LARGE SCALE GENOMIC DNA]</scope>
</reference>
<sequence length="176" mass="19715">MLWEEHVVVDKHASLSSWTLLHHLLNVVSIFDRLVELGVLLVYEFRRRMEQADALLAEGQFYSDLELTEQEIKRMVMEASRAKYLAEEDHRVLLSMGFSHFRIRHLSEETSSSAAGGPPSSGVLRASESTGGSHVGGSVSLTYSAVINRSSNVCVLLSMGFSYFRVMEACNIFRTT</sequence>
<evidence type="ECO:0000256" key="1">
    <source>
        <dbReference type="SAM" id="MobiDB-lite"/>
    </source>
</evidence>
<evidence type="ECO:0000313" key="3">
    <source>
        <dbReference type="Proteomes" id="UP000001514"/>
    </source>
</evidence>
<name>D8S2Y8_SELML</name>
<dbReference type="KEGG" id="smo:SELMODRAFT_417594"/>